<evidence type="ECO:0000256" key="2">
    <source>
        <dbReference type="ARBA" id="ARBA00022448"/>
    </source>
</evidence>
<dbReference type="InterPro" id="IPR020846">
    <property type="entry name" value="MFS_dom"/>
</dbReference>
<dbReference type="AlphaFoldDB" id="A0A1M5GK32"/>
<dbReference type="Proteomes" id="UP000184501">
    <property type="component" value="Unassembled WGS sequence"/>
</dbReference>
<feature type="transmembrane region" description="Helical" evidence="7">
    <location>
        <begin position="50"/>
        <end position="70"/>
    </location>
</feature>
<dbReference type="PANTHER" id="PTHR42718">
    <property type="entry name" value="MAJOR FACILITATOR SUPERFAMILY MULTIDRUG TRANSPORTER MFSC"/>
    <property type="match status" value="1"/>
</dbReference>
<feature type="transmembrane region" description="Helical" evidence="7">
    <location>
        <begin position="466"/>
        <end position="486"/>
    </location>
</feature>
<feature type="transmembrane region" description="Helical" evidence="7">
    <location>
        <begin position="267"/>
        <end position="286"/>
    </location>
</feature>
<dbReference type="EMBL" id="FQVN01000006">
    <property type="protein sequence ID" value="SHG04053.1"/>
    <property type="molecule type" value="Genomic_DNA"/>
</dbReference>
<feature type="transmembrane region" description="Helical" evidence="7">
    <location>
        <begin position="292"/>
        <end position="319"/>
    </location>
</feature>
<dbReference type="RefSeq" id="WP_073485292.1">
    <property type="nucleotide sequence ID" value="NZ_FQVN01000006.1"/>
</dbReference>
<feature type="transmembrane region" description="Helical" evidence="7">
    <location>
        <begin position="199"/>
        <end position="217"/>
    </location>
</feature>
<keyword evidence="2" id="KW-0813">Transport</keyword>
<feature type="transmembrane region" description="Helical" evidence="7">
    <location>
        <begin position="12"/>
        <end position="30"/>
    </location>
</feature>
<organism evidence="9 10">
    <name type="scientific">Streptoalloteichus hindustanus</name>
    <dbReference type="NCBI Taxonomy" id="2017"/>
    <lineage>
        <taxon>Bacteria</taxon>
        <taxon>Bacillati</taxon>
        <taxon>Actinomycetota</taxon>
        <taxon>Actinomycetes</taxon>
        <taxon>Pseudonocardiales</taxon>
        <taxon>Pseudonocardiaceae</taxon>
        <taxon>Streptoalloteichus</taxon>
    </lineage>
</organism>
<dbReference type="Pfam" id="PF07690">
    <property type="entry name" value="MFS_1"/>
    <property type="match status" value="1"/>
</dbReference>
<dbReference type="NCBIfam" id="TIGR00711">
    <property type="entry name" value="efflux_EmrB"/>
    <property type="match status" value="1"/>
</dbReference>
<evidence type="ECO:0000313" key="9">
    <source>
        <dbReference type="EMBL" id="SHG04053.1"/>
    </source>
</evidence>
<sequence length="505" mass="50853">MTTAPHPRRWSALAVLCVSMFVVVIDNTVLNVALPTLMSDLGASTADVQWITAVYSLVFAGLLLTTGSLSDRYGRRLALLAGFVVFGLASFGAAHADSVAALVTLRGVMGLGAALIMPSTLSLLTVLFDDRERGKAIAVWGAANMLAVAGAPVLGGLLVERLGWSSVFLINVPVAALGLVGTLVLIPESREPRKGRPDPLGALLSTVGMVALVWAAISVHTHGWDSGRVLGGLVVGAVALGAFVVWERRCSSPMLDLTLFRDRRFGAACGVIALIQMALAGLMFTFTQYLQLVLGFSAVQSGGALIPLSVAGALGAGLGNVLKTRLGPARTVALGLLALAGGLALLMTSRVDSSFLSVLPALTALGVGLGVGQPTVFEVLLAALPREQAGIGTAVQDAAQEIGMSFGVAGLGSVLAAGYAANLPADVPAALRGSLAETLAAARAAGPGGETLAATARAAFTDAMGLGFGLAAGAAAVAAVLAWVLLGRRPAHAAADAAPAAAPRA</sequence>
<feature type="transmembrane region" description="Helical" evidence="7">
    <location>
        <begin position="402"/>
        <end position="421"/>
    </location>
</feature>
<evidence type="ECO:0000256" key="4">
    <source>
        <dbReference type="ARBA" id="ARBA00022692"/>
    </source>
</evidence>
<dbReference type="InterPro" id="IPR036259">
    <property type="entry name" value="MFS_trans_sf"/>
</dbReference>
<dbReference type="GO" id="GO:0005886">
    <property type="term" value="C:plasma membrane"/>
    <property type="evidence" value="ECO:0007669"/>
    <property type="project" value="UniProtKB-SubCell"/>
</dbReference>
<dbReference type="OrthoDB" id="9781469at2"/>
<dbReference type="InterPro" id="IPR004638">
    <property type="entry name" value="EmrB-like"/>
</dbReference>
<keyword evidence="10" id="KW-1185">Reference proteome</keyword>
<dbReference type="Gene3D" id="1.20.1250.20">
    <property type="entry name" value="MFS general substrate transporter like domains"/>
    <property type="match status" value="1"/>
</dbReference>
<evidence type="ECO:0000256" key="3">
    <source>
        <dbReference type="ARBA" id="ARBA00022475"/>
    </source>
</evidence>
<dbReference type="CDD" id="cd17321">
    <property type="entry name" value="MFS_MMR_MDR_like"/>
    <property type="match status" value="1"/>
</dbReference>
<dbReference type="STRING" id="2017.SAMN05444320_106153"/>
<proteinExistence type="predicted"/>
<evidence type="ECO:0000256" key="7">
    <source>
        <dbReference type="SAM" id="Phobius"/>
    </source>
</evidence>
<feature type="transmembrane region" description="Helical" evidence="7">
    <location>
        <begin position="331"/>
        <end position="349"/>
    </location>
</feature>
<evidence type="ECO:0000256" key="6">
    <source>
        <dbReference type="ARBA" id="ARBA00023136"/>
    </source>
</evidence>
<dbReference type="PRINTS" id="PR01036">
    <property type="entry name" value="TCRTETB"/>
</dbReference>
<gene>
    <name evidence="9" type="ORF">SAMN05444320_106153</name>
</gene>
<feature type="transmembrane region" description="Helical" evidence="7">
    <location>
        <begin position="229"/>
        <end position="246"/>
    </location>
</feature>
<dbReference type="GO" id="GO:0022857">
    <property type="term" value="F:transmembrane transporter activity"/>
    <property type="evidence" value="ECO:0007669"/>
    <property type="project" value="InterPro"/>
</dbReference>
<feature type="transmembrane region" description="Helical" evidence="7">
    <location>
        <begin position="137"/>
        <end position="158"/>
    </location>
</feature>
<comment type="subcellular location">
    <subcellularLocation>
        <location evidence="1">Cell membrane</location>
        <topology evidence="1">Multi-pass membrane protein</topology>
    </subcellularLocation>
</comment>
<feature type="transmembrane region" description="Helical" evidence="7">
    <location>
        <begin position="355"/>
        <end position="381"/>
    </location>
</feature>
<evidence type="ECO:0000259" key="8">
    <source>
        <dbReference type="PROSITE" id="PS50850"/>
    </source>
</evidence>
<feature type="domain" description="Major facilitator superfamily (MFS) profile" evidence="8">
    <location>
        <begin position="12"/>
        <end position="490"/>
    </location>
</feature>
<keyword evidence="3" id="KW-1003">Cell membrane</keyword>
<feature type="transmembrane region" description="Helical" evidence="7">
    <location>
        <begin position="77"/>
        <end position="96"/>
    </location>
</feature>
<name>A0A1M5GK32_STRHI</name>
<keyword evidence="4 7" id="KW-0812">Transmembrane</keyword>
<evidence type="ECO:0000313" key="10">
    <source>
        <dbReference type="Proteomes" id="UP000184501"/>
    </source>
</evidence>
<feature type="transmembrane region" description="Helical" evidence="7">
    <location>
        <begin position="164"/>
        <end position="187"/>
    </location>
</feature>
<dbReference type="PROSITE" id="PS50850">
    <property type="entry name" value="MFS"/>
    <property type="match status" value="1"/>
</dbReference>
<reference evidence="9 10" key="1">
    <citation type="submission" date="2016-11" db="EMBL/GenBank/DDBJ databases">
        <authorList>
            <person name="Jaros S."/>
            <person name="Januszkiewicz K."/>
            <person name="Wedrychowicz H."/>
        </authorList>
    </citation>
    <scope>NUCLEOTIDE SEQUENCE [LARGE SCALE GENOMIC DNA]</scope>
    <source>
        <strain evidence="9 10">DSM 44523</strain>
    </source>
</reference>
<evidence type="ECO:0000256" key="5">
    <source>
        <dbReference type="ARBA" id="ARBA00022989"/>
    </source>
</evidence>
<keyword evidence="6 7" id="KW-0472">Membrane</keyword>
<dbReference type="PANTHER" id="PTHR42718:SF42">
    <property type="entry name" value="EXPORT PROTEIN"/>
    <property type="match status" value="1"/>
</dbReference>
<dbReference type="SUPFAM" id="SSF103473">
    <property type="entry name" value="MFS general substrate transporter"/>
    <property type="match status" value="1"/>
</dbReference>
<accession>A0A1M5GK32</accession>
<dbReference type="InterPro" id="IPR011701">
    <property type="entry name" value="MFS"/>
</dbReference>
<evidence type="ECO:0000256" key="1">
    <source>
        <dbReference type="ARBA" id="ARBA00004651"/>
    </source>
</evidence>
<protein>
    <submittedName>
        <fullName evidence="9">Drug resistance transporter, EmrB/QacA subfamily</fullName>
    </submittedName>
</protein>
<keyword evidence="5 7" id="KW-1133">Transmembrane helix</keyword>
<feature type="transmembrane region" description="Helical" evidence="7">
    <location>
        <begin position="108"/>
        <end position="128"/>
    </location>
</feature>